<evidence type="ECO:0000313" key="4">
    <source>
        <dbReference type="Proteomes" id="UP000184330"/>
    </source>
</evidence>
<reference evidence="3 4" key="1">
    <citation type="submission" date="2016-03" db="EMBL/GenBank/DDBJ databases">
        <authorList>
            <person name="Ploux O."/>
        </authorList>
    </citation>
    <scope>NUCLEOTIDE SEQUENCE [LARGE SCALE GENOMIC DNA]</scope>
    <source>
        <strain evidence="3 4">UAMH 11012</strain>
    </source>
</reference>
<gene>
    <name evidence="3" type="ORF">PAC_19072</name>
</gene>
<dbReference type="Pfam" id="PF06985">
    <property type="entry name" value="HET"/>
    <property type="match status" value="1"/>
</dbReference>
<proteinExistence type="predicted"/>
<evidence type="ECO:0000256" key="1">
    <source>
        <dbReference type="SAM" id="MobiDB-lite"/>
    </source>
</evidence>
<dbReference type="OrthoDB" id="2288928at2759"/>
<sequence length="639" mass="73421">MEEITQLAGSLGLRGKSPPQRRDPYDDDSGSSSSSQEPREIPYEYRYRRVPDENVIRILTINPGRWNDNLVGSLEFADLDDDPEYEALSYTWGDPFRCRKMLVDGKVFPLTQSLSDALRTVRRRKHLRRLWVDQICINQRGAAERAQQVTLMNTIYKKTKMVLVFLGNDEERVARKAMDLVLHLKEMFEDEEQLSHFTEMQREGLDKLPVGGWQYIKQLCSTPWFDRMWIGQEIGTAAPAKVFWGDATMDWQTLYEVFYILMKNHKPLRARLRLHVNKVTYLHHRFNPELNNANSNRWSFIHELHRARPRQATDPRDHVFALLGHFSAPIKAPGIPLLTADYGKSEVEVFHEVAVRMLTYTENLELLHAVQHRCHNLFECSKDIPSWAPNWGQGHLHYILGHKGTIFRTSKDWPPILRLSKWSKVMDIEGLKIDVVTQCSAKLEKEMFSFDISTNGNNSIIRSIWTNICRYSVFDLSHKYVNGESAVFAFLQTFSAGCLVLALKRGHQYDYDEVSKSIWLADGAACLMQAFGHTNLVNDQLERVSKGGDAHGWIGCSSNTSGGRRFFRTAEGYYGIGPLIVEEGDVICVLLGGRTPFILRPVGDDYSLVGECYVHGFMHGEAIEMMERGERELENFVIH</sequence>
<protein>
    <submittedName>
        <fullName evidence="3">Related to heterokaryon incompatibility protein het-6</fullName>
    </submittedName>
</protein>
<dbReference type="PANTHER" id="PTHR24148:SF64">
    <property type="entry name" value="HETEROKARYON INCOMPATIBILITY DOMAIN-CONTAINING PROTEIN"/>
    <property type="match status" value="1"/>
</dbReference>
<dbReference type="EMBL" id="FJOG01000066">
    <property type="protein sequence ID" value="CZR69172.1"/>
    <property type="molecule type" value="Genomic_DNA"/>
</dbReference>
<feature type="domain" description="Heterokaryon incompatibility" evidence="2">
    <location>
        <begin position="85"/>
        <end position="233"/>
    </location>
</feature>
<dbReference type="STRING" id="576137.A0A1L7XVS9"/>
<accession>A0A1L7XVS9</accession>
<name>A0A1L7XVS9_9HELO</name>
<organism evidence="3 4">
    <name type="scientific">Phialocephala subalpina</name>
    <dbReference type="NCBI Taxonomy" id="576137"/>
    <lineage>
        <taxon>Eukaryota</taxon>
        <taxon>Fungi</taxon>
        <taxon>Dikarya</taxon>
        <taxon>Ascomycota</taxon>
        <taxon>Pezizomycotina</taxon>
        <taxon>Leotiomycetes</taxon>
        <taxon>Helotiales</taxon>
        <taxon>Mollisiaceae</taxon>
        <taxon>Phialocephala</taxon>
        <taxon>Phialocephala fortinii species complex</taxon>
    </lineage>
</organism>
<dbReference type="InterPro" id="IPR010730">
    <property type="entry name" value="HET"/>
</dbReference>
<feature type="region of interest" description="Disordered" evidence="1">
    <location>
        <begin position="1"/>
        <end position="42"/>
    </location>
</feature>
<evidence type="ECO:0000313" key="3">
    <source>
        <dbReference type="EMBL" id="CZR69172.1"/>
    </source>
</evidence>
<dbReference type="Pfam" id="PF26639">
    <property type="entry name" value="Het-6_barrel"/>
    <property type="match status" value="1"/>
</dbReference>
<dbReference type="InterPro" id="IPR052895">
    <property type="entry name" value="HetReg/Transcr_Mod"/>
</dbReference>
<dbReference type="Proteomes" id="UP000184330">
    <property type="component" value="Unassembled WGS sequence"/>
</dbReference>
<dbReference type="AlphaFoldDB" id="A0A1L7XVS9"/>
<dbReference type="PANTHER" id="PTHR24148">
    <property type="entry name" value="ANKYRIN REPEAT DOMAIN-CONTAINING PROTEIN 39 HOMOLOG-RELATED"/>
    <property type="match status" value="1"/>
</dbReference>
<keyword evidence="4" id="KW-1185">Reference proteome</keyword>
<evidence type="ECO:0000259" key="2">
    <source>
        <dbReference type="Pfam" id="PF06985"/>
    </source>
</evidence>